<accession>A0A4Z2GTS7</accession>
<sequence>MVLEVPRSRSTESHLVRGSCGGHCCSNSQGVVQEPCTQSFGKILGEVNLWNVQKHGSNLTTTELTMNPPLLWASSCDMELTATLHREQYSSFLALSSSVSGLDGLEVSPAPETGAPDPDCSELALPVLQPGEDEEGGFRRGVGVGRRGHTEAMGKSRGGVGGVRGSVTQQRDEEDGERGGIKQLTLRRSAKPAAQQATFPKAKGFLFGGNFDRKPFEGDKTREYVLLSHPRCSEKVINCRVKDTTQTPVAPKLRLLILTRL</sequence>
<protein>
    <submittedName>
        <fullName evidence="2">Uncharacterized protein</fullName>
    </submittedName>
</protein>
<dbReference type="AlphaFoldDB" id="A0A4Z2GTS7"/>
<comment type="caution">
    <text evidence="2">The sequence shown here is derived from an EMBL/GenBank/DDBJ whole genome shotgun (WGS) entry which is preliminary data.</text>
</comment>
<feature type="region of interest" description="Disordered" evidence="1">
    <location>
        <begin position="130"/>
        <end position="181"/>
    </location>
</feature>
<organism evidence="2 3">
    <name type="scientific">Liparis tanakae</name>
    <name type="common">Tanaka's snailfish</name>
    <dbReference type="NCBI Taxonomy" id="230148"/>
    <lineage>
        <taxon>Eukaryota</taxon>
        <taxon>Metazoa</taxon>
        <taxon>Chordata</taxon>
        <taxon>Craniata</taxon>
        <taxon>Vertebrata</taxon>
        <taxon>Euteleostomi</taxon>
        <taxon>Actinopterygii</taxon>
        <taxon>Neopterygii</taxon>
        <taxon>Teleostei</taxon>
        <taxon>Neoteleostei</taxon>
        <taxon>Acanthomorphata</taxon>
        <taxon>Eupercaria</taxon>
        <taxon>Perciformes</taxon>
        <taxon>Cottioidei</taxon>
        <taxon>Cottales</taxon>
        <taxon>Liparidae</taxon>
        <taxon>Liparis</taxon>
    </lineage>
</organism>
<evidence type="ECO:0000313" key="3">
    <source>
        <dbReference type="Proteomes" id="UP000314294"/>
    </source>
</evidence>
<name>A0A4Z2GTS7_9TELE</name>
<keyword evidence="3" id="KW-1185">Reference proteome</keyword>
<dbReference type="Proteomes" id="UP000314294">
    <property type="component" value="Unassembled WGS sequence"/>
</dbReference>
<dbReference type="EMBL" id="SRLO01000417">
    <property type="protein sequence ID" value="TNN56936.1"/>
    <property type="molecule type" value="Genomic_DNA"/>
</dbReference>
<evidence type="ECO:0000256" key="1">
    <source>
        <dbReference type="SAM" id="MobiDB-lite"/>
    </source>
</evidence>
<proteinExistence type="predicted"/>
<evidence type="ECO:0000313" key="2">
    <source>
        <dbReference type="EMBL" id="TNN56936.1"/>
    </source>
</evidence>
<reference evidence="2 3" key="1">
    <citation type="submission" date="2019-03" db="EMBL/GenBank/DDBJ databases">
        <title>First draft genome of Liparis tanakae, snailfish: a comprehensive survey of snailfish specific genes.</title>
        <authorList>
            <person name="Kim W."/>
            <person name="Song I."/>
            <person name="Jeong J.-H."/>
            <person name="Kim D."/>
            <person name="Kim S."/>
            <person name="Ryu S."/>
            <person name="Song J.Y."/>
            <person name="Lee S.K."/>
        </authorList>
    </citation>
    <scope>NUCLEOTIDE SEQUENCE [LARGE SCALE GENOMIC DNA]</scope>
    <source>
        <tissue evidence="2">Muscle</tissue>
    </source>
</reference>
<gene>
    <name evidence="2" type="ORF">EYF80_032834</name>
</gene>